<comment type="pathway">
    <text evidence="2">Protein modification; protein glycosylation.</text>
</comment>
<evidence type="ECO:0000256" key="6">
    <source>
        <dbReference type="ARBA" id="ARBA00022676"/>
    </source>
</evidence>
<evidence type="ECO:0000256" key="2">
    <source>
        <dbReference type="ARBA" id="ARBA00004922"/>
    </source>
</evidence>
<comment type="function">
    <text evidence="13">Dol-P-Glc:Glc(2)Man(9)GlcNAc(2)-PP-Dol alpha-1,2-glucosyltransferase that operates in the biosynthetic pathway of dolichol-linked oligosaccharides, the glycan precursors employed in protein asparagine (N)-glycosylation. The assembly of dolichol-linked oligosaccharides begins on the cytosolic side of the endoplasmic reticulum membrane and finishes in its lumen. The sequential addition of sugars to dolichol pyrophosphate produces dolichol-linked oligosaccharides containing fourteen sugars, including two GlcNAcs, nine mannoses and three glucoses. Once assembled, the oligosaccharide is transferred from the lipid to nascent proteins by oligosaccharyltransferases. In the lumen of the endoplasmic reticulum, adds the third and last glucose residue from dolichyl phosphate glucose (Dol-P-Glc) onto the lipid-linked oligosaccharide intermediate Glc(2)Man(9)GlcNAc(2)-PP-Dol to produce Glc(3)Man(9)GlcNAc(2)-PP-Dol.</text>
</comment>
<evidence type="ECO:0000313" key="17">
    <source>
        <dbReference type="Proteomes" id="UP000014071"/>
    </source>
</evidence>
<evidence type="ECO:0000256" key="9">
    <source>
        <dbReference type="ARBA" id="ARBA00022824"/>
    </source>
</evidence>
<keyword evidence="17" id="KW-1185">Reference proteome</keyword>
<evidence type="ECO:0000256" key="1">
    <source>
        <dbReference type="ARBA" id="ARBA00004477"/>
    </source>
</evidence>
<reference evidence="17" key="1">
    <citation type="journal article" date="2013" name="Genome Announc.">
        <title>Draft genome sequence of the basidiomycetous yeast-like fungus Pseudozyma hubeiensis SY62, which produces an abundant amount of the biosurfactant mannosylerythritol lipids.</title>
        <authorList>
            <person name="Konishi M."/>
            <person name="Hatada Y."/>
            <person name="Horiuchi J."/>
        </authorList>
    </citation>
    <scope>NUCLEOTIDE SEQUENCE [LARGE SCALE GENOMIC DNA]</scope>
    <source>
        <strain evidence="17">SY62</strain>
    </source>
</reference>
<dbReference type="OrthoDB" id="4769at2759"/>
<feature type="transmembrane region" description="Helical" evidence="15">
    <location>
        <begin position="223"/>
        <end position="246"/>
    </location>
</feature>
<dbReference type="RefSeq" id="XP_012188976.1">
    <property type="nucleotide sequence ID" value="XM_012333586.1"/>
</dbReference>
<dbReference type="PANTHER" id="PTHR12989">
    <property type="entry name" value="ALPHA-1,2-GLUCOSYLTRANSFERASE ALG10"/>
    <property type="match status" value="1"/>
</dbReference>
<dbReference type="Pfam" id="PF04922">
    <property type="entry name" value="DIE2_ALG10"/>
    <property type="match status" value="2"/>
</dbReference>
<dbReference type="GO" id="GO:0006488">
    <property type="term" value="P:dolichol-linked oligosaccharide biosynthetic process"/>
    <property type="evidence" value="ECO:0007669"/>
    <property type="project" value="InterPro"/>
</dbReference>
<feature type="transmembrane region" description="Helical" evidence="15">
    <location>
        <begin position="109"/>
        <end position="130"/>
    </location>
</feature>
<feature type="transmembrane region" description="Helical" evidence="15">
    <location>
        <begin position="502"/>
        <end position="519"/>
    </location>
</feature>
<feature type="transmembrane region" description="Helical" evidence="15">
    <location>
        <begin position="20"/>
        <end position="43"/>
    </location>
</feature>
<feature type="transmembrane region" description="Helical" evidence="15">
    <location>
        <begin position="531"/>
        <end position="550"/>
    </location>
</feature>
<proteinExistence type="inferred from homology"/>
<comment type="similarity">
    <text evidence="3">Belongs to the ALG10 glucosyltransferase family.</text>
</comment>
<dbReference type="GO" id="GO:0106073">
    <property type="term" value="F:dolichyl pyrophosphate Glc2Man9GlcNAc2 alpha-1,2-glucosyltransferase activity"/>
    <property type="evidence" value="ECO:0007669"/>
    <property type="project" value="UniProtKB-EC"/>
</dbReference>
<evidence type="ECO:0000256" key="14">
    <source>
        <dbReference type="ARBA" id="ARBA00048064"/>
    </source>
</evidence>
<evidence type="ECO:0000256" key="7">
    <source>
        <dbReference type="ARBA" id="ARBA00022679"/>
    </source>
</evidence>
<evidence type="ECO:0000256" key="10">
    <source>
        <dbReference type="ARBA" id="ARBA00022989"/>
    </source>
</evidence>
<dbReference type="GO" id="GO:0005789">
    <property type="term" value="C:endoplasmic reticulum membrane"/>
    <property type="evidence" value="ECO:0007669"/>
    <property type="project" value="UniProtKB-SubCell"/>
</dbReference>
<dbReference type="Proteomes" id="UP000014071">
    <property type="component" value="Unassembled WGS sequence"/>
</dbReference>
<feature type="transmembrane region" description="Helical" evidence="15">
    <location>
        <begin position="341"/>
        <end position="363"/>
    </location>
</feature>
<evidence type="ECO:0000256" key="3">
    <source>
        <dbReference type="ARBA" id="ARBA00010600"/>
    </source>
</evidence>
<comment type="catalytic activity">
    <reaction evidence="14">
        <text>an alpha-D-Glc-(1-&gt;3)-alpha-D-Glc-(1-&gt;3)-alpha-D-Man-(1-&gt;2)-alpha-D-Man-(1-&gt;2)-alpha-D-Man-(1-&gt;3)-[alpha-D-Man-(1-&gt;2)-alpha-D-Man-(1-&gt;3)-[alpha-D-Man-(1-&gt;2)-alpha-D-Man-(1-&gt;6)]-alpha-D-Man-(1-&gt;6)]-beta-D-Man-(1-&gt;4)-beta-D-GlcNAc-(1-&gt;4)-alpha-D-GlcNAc-diphospho-di-trans,poly-cis-dolichol + a di-trans,poly-cis-dolichyl beta-D-glucosyl phosphate = a alpha-D-Glc-(1-&gt;2)-alpha-D-Glc-(1-&gt;3)-alpha-D-Glc-(1-&gt;3)-alpha-D-Man-(1-&gt;2)-alpha-D-Man-(1-&gt;2)-alpha-D-Man-(1-&gt;3)-[alpha-D-Man-(1-&gt;2)-alpha-D-Man-(1-&gt;3)-[alpha-D-Man-(1-&gt;2)-alpha-D-Man-(1-&gt;6)]-alpha-D-Man-(1-&gt;6)]-beta-D-Man-(1-&gt;4)-beta-D-GlcNAc-(1-&gt;4)-alpha-D-GlcNAc-diphospho-di-trans,poly-cis-dolichol + a di-trans,poly-cis-dolichyl phosphate + H(+)</text>
        <dbReference type="Rhea" id="RHEA:29543"/>
        <dbReference type="Rhea" id="RHEA-COMP:19498"/>
        <dbReference type="Rhea" id="RHEA-COMP:19502"/>
        <dbReference type="Rhea" id="RHEA-COMP:19512"/>
        <dbReference type="Rhea" id="RHEA-COMP:19522"/>
        <dbReference type="ChEBI" id="CHEBI:15378"/>
        <dbReference type="ChEBI" id="CHEBI:57525"/>
        <dbReference type="ChEBI" id="CHEBI:57683"/>
        <dbReference type="ChEBI" id="CHEBI:132522"/>
        <dbReference type="ChEBI" id="CHEBI:132523"/>
        <dbReference type="EC" id="2.4.1.256"/>
    </reaction>
    <physiologicalReaction direction="left-to-right" evidence="14">
        <dbReference type="Rhea" id="RHEA:29544"/>
    </physiologicalReaction>
</comment>
<keyword evidence="6" id="KW-0328">Glycosyltransferase</keyword>
<dbReference type="AlphaFoldDB" id="R9P2B8"/>
<evidence type="ECO:0000256" key="13">
    <source>
        <dbReference type="ARBA" id="ARBA00044727"/>
    </source>
</evidence>
<dbReference type="InterPro" id="IPR016900">
    <property type="entry name" value="Alg10"/>
</dbReference>
<dbReference type="EMBL" id="DF238793">
    <property type="protein sequence ID" value="GAC95389.1"/>
    <property type="molecule type" value="Genomic_DNA"/>
</dbReference>
<dbReference type="GeneID" id="24108255"/>
<dbReference type="eggNOG" id="KOG2642">
    <property type="taxonomic scope" value="Eukaryota"/>
</dbReference>
<organism evidence="16 17">
    <name type="scientific">Pseudozyma hubeiensis (strain SY62)</name>
    <name type="common">Yeast</name>
    <dbReference type="NCBI Taxonomy" id="1305764"/>
    <lineage>
        <taxon>Eukaryota</taxon>
        <taxon>Fungi</taxon>
        <taxon>Dikarya</taxon>
        <taxon>Basidiomycota</taxon>
        <taxon>Ustilaginomycotina</taxon>
        <taxon>Ustilaginomycetes</taxon>
        <taxon>Ustilaginales</taxon>
        <taxon>Ustilaginaceae</taxon>
        <taxon>Pseudozyma</taxon>
    </lineage>
</organism>
<dbReference type="STRING" id="1305764.R9P2B8"/>
<gene>
    <name evidence="16" type="ORF">PHSY_002964</name>
</gene>
<keyword evidence="7 16" id="KW-0808">Transferase</keyword>
<feature type="transmembrane region" description="Helical" evidence="15">
    <location>
        <begin position="437"/>
        <end position="459"/>
    </location>
</feature>
<evidence type="ECO:0000256" key="4">
    <source>
        <dbReference type="ARBA" id="ARBA00011967"/>
    </source>
</evidence>
<keyword evidence="9" id="KW-0256">Endoplasmic reticulum</keyword>
<evidence type="ECO:0000256" key="15">
    <source>
        <dbReference type="SAM" id="Phobius"/>
    </source>
</evidence>
<evidence type="ECO:0000313" key="16">
    <source>
        <dbReference type="EMBL" id="GAC95389.1"/>
    </source>
</evidence>
<dbReference type="PANTHER" id="PTHR12989:SF10">
    <property type="entry name" value="DOL-P-GLC:GLC(2)MAN(9)GLCNAC(2)-PP-DOL ALPHA-1,2-GLUCOSYLTRANSFERASE-RELATED"/>
    <property type="match status" value="1"/>
</dbReference>
<evidence type="ECO:0000256" key="12">
    <source>
        <dbReference type="ARBA" id="ARBA00032069"/>
    </source>
</evidence>
<evidence type="ECO:0000256" key="11">
    <source>
        <dbReference type="ARBA" id="ARBA00023136"/>
    </source>
</evidence>
<feature type="transmembrane region" description="Helical" evidence="15">
    <location>
        <begin position="266"/>
        <end position="287"/>
    </location>
</feature>
<accession>R9P2B8</accession>
<name>R9P2B8_PSEHS</name>
<keyword evidence="10 15" id="KW-1133">Transmembrane helix</keyword>
<keyword evidence="11 15" id="KW-0472">Membrane</keyword>
<dbReference type="EC" id="2.4.1.256" evidence="4"/>
<protein>
    <recommendedName>
        <fullName evidence="5">Dol-P-Glc:Glc(2)Man(9)GlcNAc(2)-PP-Dol alpha-1,2-glucosyltransferase</fullName>
        <ecNumber evidence="4">2.4.1.256</ecNumber>
    </recommendedName>
    <alternativeName>
        <fullName evidence="12">Asparagine-linked glycosylation protein 10</fullName>
    </alternativeName>
</protein>
<keyword evidence="8 15" id="KW-0812">Transmembrane</keyword>
<feature type="transmembrane region" description="Helical" evidence="15">
    <location>
        <begin position="383"/>
        <end position="405"/>
    </location>
</feature>
<feature type="transmembrane region" description="Helical" evidence="15">
    <location>
        <begin position="583"/>
        <end position="606"/>
    </location>
</feature>
<evidence type="ECO:0000256" key="8">
    <source>
        <dbReference type="ARBA" id="ARBA00022692"/>
    </source>
</evidence>
<dbReference type="HOGENOM" id="CLU_017053_1_0_1"/>
<sequence length="630" mass="68545">MPSSSNGDTLPFPLKQHIPTLLFIAVTALTSTLVGRTQAIPYLDEIFHIPQAKRYCAALASTSLLSVNDVWQKLKGVSYDEGLTTPPGLYAISVVLAKVLPGWECKDTIWLRATNLVLLLTLPTLVARILRQNDEQVQSTPAKESVSAKVATNKTNKAISRRHIESLQAKAKLEQPPTPNASHDDLPDVVPPTIAAAHGSSLAPSRSASTLPTAQKRKEATPYFMAIACTICFLPPLWFFGFLYYTDLASIWLVLAILTLYNDLNAALDFSSASTGALISLASILAVSVRQNNIVWIGFAAAQAALASVGKLFEPEVEAANLPSQVGAVLKVAFGEKGRHFWKVIAVNAAPMAPVLAVTAWFLRWNGSIVLGDKSAHQVALHLPHVGYFLAFASLFGFAPLLYGLQPPLSDVESKSNSTMAGLAESIRQAIAVVTQATLGSVTGLLTLAAALIGFYIAADQFTIEHPYLLSDNRHYPSYVWRRFRKSYTLPGTGGYAVKPKFVVVPLFALALIAWSGALTRNAARKGTGALFNLLFWLATSAALVPTPLIEPRYFLMSYILLRIFSHPKGARVEGEEERRLRWVYLALEVATYAAVNAITVGLFVLKPFEWPESAVNKARGEGTTMRYLW</sequence>
<evidence type="ECO:0000256" key="5">
    <source>
        <dbReference type="ARBA" id="ARBA00018512"/>
    </source>
</evidence>
<comment type="subcellular location">
    <subcellularLocation>
        <location evidence="1">Endoplasmic reticulum membrane</location>
        <topology evidence="1">Multi-pass membrane protein</topology>
    </subcellularLocation>
</comment>